<protein>
    <recommendedName>
        <fullName evidence="2">Alpha-L-rhamnosidase six-hairpin glycosidase domain-containing protein</fullName>
    </recommendedName>
</protein>
<dbReference type="RefSeq" id="WP_100000672.1">
    <property type="nucleotide sequence ID" value="NZ_CP017940.1"/>
</dbReference>
<sequence length="908" mass="98130">MALYRLHLAAALLGGLFLTGCNGSSEEAGSKGGVSPEVATECSGGTFTDGQCKPDTRVIAEPEVVCKDGTVVDGKCVPNTLVTKEPEVVCENGTVVDGQCVPNTLVTIEPEIVCEDGTVVEGQCVPDPDPEPSHGMSSINGRSFEAGVTITDAAAPFRTYQLTSSQPGRPAKNGQPAAKKTGPNGGTLTVTETAGRPVVRTSSPLFDALFALSLQEAADLTVTSISNDAYSQGNPIPCGGTVGCFKTGDLWTYVWTRDTAYAIDLGLAQINPQAARNSLLFKTSVRRDAAGTKGPETREIIQDTGSGGSWPVSTDRVVWARAAWEVLKYLDGDERTTFLNDAYTAIRNTIENDRFAVHDVRDGLYRGESSFTDWREQTYPAWVANEVVDIAMSKTLSTNVNFYKILDVASKLAKELKKDDDAKNYESWANALKTAINNELWLQDAGLYSFMKTTELDQVPVRRFELLGETLAILDGVADQDKSEKILALYPHAQAGAPVVWPQMRDISVYHNRAIWPFVSSYLIKAAAKGGNAAVVNKNFTMLMMGAALNLSNMENFDFVTLSPNDPEINSEAQLWSVGGYIGVVLDTVFGREVEMDAGIRFRPFITKQMHGDVFDGARELTLSNLDYRGRKIDVKVKLPAKAVSNVGAYQVSTASLNGATIDPYRFTPASDLKTDARNIFEIGLIDTTNVEDKITIASEANDLYGPDPVNINSFVTARGPDAQVRLNFDSVAGTAVNIYRNDKLVASNVTGNNWQDTGSRGLEQRLCYTTERYYLTGLGNVSQRTSPRCSFIAGRNPVITLQADAASNNSVSGSAAQLKTDHSRRSWSDWGVPGEELTFTVTPNKSGPHHVLVSYGNAFGRINTGITAAVKQVEISTASQPPIKGVVVMPHRSSWPDWGASSLLPVN</sequence>
<accession>A0A2N9VTG5</accession>
<organism evidence="3 4">
    <name type="scientific">Phyllobacterium zundukense</name>
    <dbReference type="NCBI Taxonomy" id="1867719"/>
    <lineage>
        <taxon>Bacteria</taxon>
        <taxon>Pseudomonadati</taxon>
        <taxon>Pseudomonadota</taxon>
        <taxon>Alphaproteobacteria</taxon>
        <taxon>Hyphomicrobiales</taxon>
        <taxon>Phyllobacteriaceae</taxon>
        <taxon>Phyllobacterium</taxon>
    </lineage>
</organism>
<gene>
    <name evidence="3" type="ORF">B5P45_20225</name>
</gene>
<reference evidence="3 4" key="1">
    <citation type="journal article" date="2017" name="Int J Environ Stud">
        <title>Does the Miocene-Pliocene relict legume Oxytropis triphylla form nitrogen-fixing nodules with a combination of bacterial strains?</title>
        <authorList>
            <person name="Safronova V."/>
            <person name="Belimov A."/>
            <person name="Sazanova A."/>
            <person name="Kuznetsova I."/>
            <person name="Popova J."/>
            <person name="Andronov E."/>
            <person name="Verkhozina A."/>
            <person name="Tikhonovich I."/>
        </authorList>
    </citation>
    <scope>NUCLEOTIDE SEQUENCE [LARGE SCALE GENOMIC DNA]</scope>
    <source>
        <strain evidence="3 4">Tri-38</strain>
    </source>
</reference>
<dbReference type="Proteomes" id="UP000232163">
    <property type="component" value="Unassembled WGS sequence"/>
</dbReference>
<feature type="region of interest" description="Disordered" evidence="1">
    <location>
        <begin position="162"/>
        <end position="194"/>
    </location>
</feature>
<comment type="caution">
    <text evidence="3">The sequence shown here is derived from an EMBL/GenBank/DDBJ whole genome shotgun (WGS) entry which is preliminary data.</text>
</comment>
<name>A0A2N9VTG5_9HYPH</name>
<dbReference type="InterPro" id="IPR012341">
    <property type="entry name" value="6hp_glycosidase-like_sf"/>
</dbReference>
<dbReference type="GO" id="GO:0005975">
    <property type="term" value="P:carbohydrate metabolic process"/>
    <property type="evidence" value="ECO:0007669"/>
    <property type="project" value="InterPro"/>
</dbReference>
<dbReference type="KEGG" id="pht:BLM14_17860"/>
<dbReference type="PROSITE" id="PS51257">
    <property type="entry name" value="PROKAR_LIPOPROTEIN"/>
    <property type="match status" value="1"/>
</dbReference>
<dbReference type="AlphaFoldDB" id="A0A2N9VTG5"/>
<evidence type="ECO:0000313" key="4">
    <source>
        <dbReference type="Proteomes" id="UP000232163"/>
    </source>
</evidence>
<dbReference type="SUPFAM" id="SSF48208">
    <property type="entry name" value="Six-hairpin glycosidases"/>
    <property type="match status" value="1"/>
</dbReference>
<evidence type="ECO:0000256" key="1">
    <source>
        <dbReference type="SAM" id="MobiDB-lite"/>
    </source>
</evidence>
<evidence type="ECO:0000259" key="2">
    <source>
        <dbReference type="Pfam" id="PF17389"/>
    </source>
</evidence>
<dbReference type="EMBL" id="MZMT01000049">
    <property type="protein sequence ID" value="PIO42783.1"/>
    <property type="molecule type" value="Genomic_DNA"/>
</dbReference>
<dbReference type="InterPro" id="IPR008928">
    <property type="entry name" value="6-hairpin_glycosidase_sf"/>
</dbReference>
<dbReference type="Pfam" id="PF17389">
    <property type="entry name" value="Bac_rhamnosid6H"/>
    <property type="match status" value="1"/>
</dbReference>
<evidence type="ECO:0000313" key="3">
    <source>
        <dbReference type="EMBL" id="PIO42783.1"/>
    </source>
</evidence>
<dbReference type="Gene3D" id="1.50.10.10">
    <property type="match status" value="1"/>
</dbReference>
<keyword evidence="4" id="KW-1185">Reference proteome</keyword>
<dbReference type="InterPro" id="IPR035396">
    <property type="entry name" value="Bac_rhamnosid6H"/>
</dbReference>
<proteinExistence type="predicted"/>
<dbReference type="OrthoDB" id="9759959at2"/>
<feature type="domain" description="Alpha-L-rhamnosidase six-hairpin glycosidase" evidence="2">
    <location>
        <begin position="332"/>
        <end position="451"/>
    </location>
</feature>